<evidence type="ECO:0000313" key="3">
    <source>
        <dbReference type="Proteomes" id="UP000324222"/>
    </source>
</evidence>
<sequence length="88" mass="9662">MEGVLVGNTKDVGLSLKAAFRNSNRELTAFSKAGRTVADMATVESTDREERASPRVYRPTSLPNTSTSEPTGPTWHKWTQKVKQAVDP</sequence>
<dbReference type="EMBL" id="VSRR010017305">
    <property type="protein sequence ID" value="MPC60224.1"/>
    <property type="molecule type" value="Genomic_DNA"/>
</dbReference>
<reference evidence="2 3" key="1">
    <citation type="submission" date="2019-05" db="EMBL/GenBank/DDBJ databases">
        <title>Another draft genome of Portunus trituberculatus and its Hox gene families provides insights of decapod evolution.</title>
        <authorList>
            <person name="Jeong J.-H."/>
            <person name="Song I."/>
            <person name="Kim S."/>
            <person name="Choi T."/>
            <person name="Kim D."/>
            <person name="Ryu S."/>
            <person name="Kim W."/>
        </authorList>
    </citation>
    <scope>NUCLEOTIDE SEQUENCE [LARGE SCALE GENOMIC DNA]</scope>
    <source>
        <tissue evidence="2">Muscle</tissue>
    </source>
</reference>
<evidence type="ECO:0000256" key="1">
    <source>
        <dbReference type="SAM" id="MobiDB-lite"/>
    </source>
</evidence>
<feature type="compositionally biased region" description="Polar residues" evidence="1">
    <location>
        <begin position="61"/>
        <end position="71"/>
    </location>
</feature>
<evidence type="ECO:0000313" key="2">
    <source>
        <dbReference type="EMBL" id="MPC60224.1"/>
    </source>
</evidence>
<gene>
    <name evidence="2" type="ORF">E2C01_054263</name>
</gene>
<comment type="caution">
    <text evidence="2">The sequence shown here is derived from an EMBL/GenBank/DDBJ whole genome shotgun (WGS) entry which is preliminary data.</text>
</comment>
<feature type="region of interest" description="Disordered" evidence="1">
    <location>
        <begin position="41"/>
        <end position="88"/>
    </location>
</feature>
<organism evidence="2 3">
    <name type="scientific">Portunus trituberculatus</name>
    <name type="common">Swimming crab</name>
    <name type="synonym">Neptunus trituberculatus</name>
    <dbReference type="NCBI Taxonomy" id="210409"/>
    <lineage>
        <taxon>Eukaryota</taxon>
        <taxon>Metazoa</taxon>
        <taxon>Ecdysozoa</taxon>
        <taxon>Arthropoda</taxon>
        <taxon>Crustacea</taxon>
        <taxon>Multicrustacea</taxon>
        <taxon>Malacostraca</taxon>
        <taxon>Eumalacostraca</taxon>
        <taxon>Eucarida</taxon>
        <taxon>Decapoda</taxon>
        <taxon>Pleocyemata</taxon>
        <taxon>Brachyura</taxon>
        <taxon>Eubrachyura</taxon>
        <taxon>Portunoidea</taxon>
        <taxon>Portunidae</taxon>
        <taxon>Portuninae</taxon>
        <taxon>Portunus</taxon>
    </lineage>
</organism>
<accession>A0A5B7GUI9</accession>
<protein>
    <submittedName>
        <fullName evidence="2">Uncharacterized protein</fullName>
    </submittedName>
</protein>
<dbReference type="AlphaFoldDB" id="A0A5B7GUI9"/>
<keyword evidence="3" id="KW-1185">Reference proteome</keyword>
<name>A0A5B7GUI9_PORTR</name>
<proteinExistence type="predicted"/>
<dbReference type="Proteomes" id="UP000324222">
    <property type="component" value="Unassembled WGS sequence"/>
</dbReference>